<feature type="region of interest" description="Disordered" evidence="1">
    <location>
        <begin position="149"/>
        <end position="177"/>
    </location>
</feature>
<dbReference type="EMBL" id="JABRWJ010000002">
    <property type="protein sequence ID" value="NRF67106.1"/>
    <property type="molecule type" value="Genomic_DNA"/>
</dbReference>
<organism evidence="3 4">
    <name type="scientific">Pseudaquabacterium terrae</name>
    <dbReference type="NCBI Taxonomy" id="2732868"/>
    <lineage>
        <taxon>Bacteria</taxon>
        <taxon>Pseudomonadati</taxon>
        <taxon>Pseudomonadota</taxon>
        <taxon>Betaproteobacteria</taxon>
        <taxon>Burkholderiales</taxon>
        <taxon>Sphaerotilaceae</taxon>
        <taxon>Pseudaquabacterium</taxon>
    </lineage>
</organism>
<evidence type="ECO:0000256" key="1">
    <source>
        <dbReference type="SAM" id="MobiDB-lite"/>
    </source>
</evidence>
<dbReference type="Proteomes" id="UP000737171">
    <property type="component" value="Unassembled WGS sequence"/>
</dbReference>
<protein>
    <submittedName>
        <fullName evidence="3">Uncharacterized protein</fullName>
    </submittedName>
</protein>
<keyword evidence="2" id="KW-1133">Transmembrane helix</keyword>
<comment type="caution">
    <text evidence="3">The sequence shown here is derived from an EMBL/GenBank/DDBJ whole genome shotgun (WGS) entry which is preliminary data.</text>
</comment>
<feature type="transmembrane region" description="Helical" evidence="2">
    <location>
        <begin position="212"/>
        <end position="231"/>
    </location>
</feature>
<evidence type="ECO:0000313" key="3">
    <source>
        <dbReference type="EMBL" id="NRF67106.1"/>
    </source>
</evidence>
<evidence type="ECO:0000256" key="2">
    <source>
        <dbReference type="SAM" id="Phobius"/>
    </source>
</evidence>
<keyword evidence="4" id="KW-1185">Reference proteome</keyword>
<feature type="compositionally biased region" description="Pro residues" evidence="1">
    <location>
        <begin position="165"/>
        <end position="174"/>
    </location>
</feature>
<keyword evidence="2" id="KW-0472">Membrane</keyword>
<proteinExistence type="predicted"/>
<keyword evidence="2" id="KW-0812">Transmembrane</keyword>
<name>A0ABX2EES5_9BURK</name>
<accession>A0ABX2EES5</accession>
<gene>
    <name evidence="3" type="ORF">HLB44_08945</name>
</gene>
<reference evidence="3 4" key="1">
    <citation type="submission" date="2020-05" db="EMBL/GenBank/DDBJ databases">
        <title>Aquincola sp. isolate from soil.</title>
        <authorList>
            <person name="Han J."/>
            <person name="Kim D.-U."/>
        </authorList>
    </citation>
    <scope>NUCLEOTIDE SEQUENCE [LARGE SCALE GENOMIC DNA]</scope>
    <source>
        <strain evidence="3 4">S2</strain>
    </source>
</reference>
<dbReference type="RefSeq" id="WP_173122189.1">
    <property type="nucleotide sequence ID" value="NZ_JABRWJ010000002.1"/>
</dbReference>
<sequence length="388" mass="42183">MAELLREDLERYRPLGAFGAPAYRSHVQLQAMLLAQRQPLLAAYFARPAIDPQLRELRYSTDLPGAVRRRGDLSPDEAAAAQAQVQAVHDALNDLTSRFRREGGDRHSSAASFASLLDQARRVPADGDFLYFVGEQPVIACWGFEDPQTGSVDPSAPEAWSATPAAPPVAPPVAPSTAPLAEAPVAAPLAPPEPPLAEPPITPAPVTKKRAWLPWLLALLLLLLLLALLALKFCTPVDDPAAPKTETLDPGAQLQIPPGALERGDLSFLEGLWQMGERRLTIYRGRADNIIGTYRMVLQFKRDGTGQVNGVERTYGQQPAPDCRGPLKARIEGRKLVFDRAPCKDVSGGGRDIGGSRHECETEPSGRTICYAVNSDGHKWEAPLRRLR</sequence>
<evidence type="ECO:0000313" key="4">
    <source>
        <dbReference type="Proteomes" id="UP000737171"/>
    </source>
</evidence>